<protein>
    <recommendedName>
        <fullName evidence="2">Bis(5'-nucleosyl)-tetraphosphatase [asymmetrical]</fullName>
    </recommendedName>
    <alternativeName>
        <fullName evidence="5">Diadenosine 5',5'''-P1,P4-tetraphosphate asymmetrical hydrolase</fullName>
    </alternativeName>
</protein>
<dbReference type="Gene3D" id="3.90.79.10">
    <property type="entry name" value="Nucleoside Triphosphate Pyrophosphohydrolase"/>
    <property type="match status" value="1"/>
</dbReference>
<comment type="similarity">
    <text evidence="1">Belongs to the Nudix hydrolase family.</text>
</comment>
<dbReference type="PANTHER" id="PTHR21340">
    <property type="entry name" value="DIADENOSINE 5,5-P1,P4-TETRAPHOSPHATE PYROPHOSPHOHYDROLASE MUTT"/>
    <property type="match status" value="1"/>
</dbReference>
<sequence length="138" mass="16485">MAVRAAGFVIFRRITDHVEYLLLQASYGDRHWSPPKGHVENNENDMETALRETMEECGVKRDQLQIHEDFKRTLKYSVKGWPKEVVYWLAEVIDKNVFIRLSEEHQCYRWATLDEARELSRYSEMQDLLAECDQYLKK</sequence>
<comment type="caution">
    <text evidence="7">The sequence shown here is derived from an EMBL/GenBank/DDBJ whole genome shotgun (WGS) entry which is preliminary data.</text>
</comment>
<dbReference type="PRINTS" id="PR01405">
    <property type="entry name" value="TETRPHPHTASE"/>
</dbReference>
<dbReference type="PROSITE" id="PS00893">
    <property type="entry name" value="NUDIX_BOX"/>
    <property type="match status" value="1"/>
</dbReference>
<dbReference type="GO" id="GO:0016787">
    <property type="term" value="F:hydrolase activity"/>
    <property type="evidence" value="ECO:0007669"/>
    <property type="project" value="UniProtKB-KW"/>
</dbReference>
<organism evidence="7 8">
    <name type="scientific">Ranatra chinensis</name>
    <dbReference type="NCBI Taxonomy" id="642074"/>
    <lineage>
        <taxon>Eukaryota</taxon>
        <taxon>Metazoa</taxon>
        <taxon>Ecdysozoa</taxon>
        <taxon>Arthropoda</taxon>
        <taxon>Hexapoda</taxon>
        <taxon>Insecta</taxon>
        <taxon>Pterygota</taxon>
        <taxon>Neoptera</taxon>
        <taxon>Paraneoptera</taxon>
        <taxon>Hemiptera</taxon>
        <taxon>Heteroptera</taxon>
        <taxon>Panheteroptera</taxon>
        <taxon>Nepomorpha</taxon>
        <taxon>Nepidae</taxon>
        <taxon>Ranatrinae</taxon>
        <taxon>Ranatra</taxon>
    </lineage>
</organism>
<accession>A0ABD0YF60</accession>
<keyword evidence="4" id="KW-0378">Hydrolase</keyword>
<dbReference type="AlphaFoldDB" id="A0ABD0YF60"/>
<dbReference type="Pfam" id="PF00293">
    <property type="entry name" value="NUDIX"/>
    <property type="match status" value="1"/>
</dbReference>
<evidence type="ECO:0000313" key="7">
    <source>
        <dbReference type="EMBL" id="KAL1129895.1"/>
    </source>
</evidence>
<dbReference type="GO" id="GO:0000166">
    <property type="term" value="F:nucleotide binding"/>
    <property type="evidence" value="ECO:0007669"/>
    <property type="project" value="UniProtKB-KW"/>
</dbReference>
<proteinExistence type="inferred from homology"/>
<dbReference type="CDD" id="cd03428">
    <property type="entry name" value="NUDIX_Ap4A_Nudt2"/>
    <property type="match status" value="1"/>
</dbReference>
<evidence type="ECO:0000256" key="2">
    <source>
        <dbReference type="ARBA" id="ARBA00018911"/>
    </source>
</evidence>
<keyword evidence="3" id="KW-0547">Nucleotide-binding</keyword>
<dbReference type="Proteomes" id="UP001558652">
    <property type="component" value="Unassembled WGS sequence"/>
</dbReference>
<dbReference type="PROSITE" id="PS51462">
    <property type="entry name" value="NUDIX"/>
    <property type="match status" value="1"/>
</dbReference>
<evidence type="ECO:0000256" key="5">
    <source>
        <dbReference type="ARBA" id="ARBA00032644"/>
    </source>
</evidence>
<evidence type="ECO:0000259" key="6">
    <source>
        <dbReference type="PROSITE" id="PS51462"/>
    </source>
</evidence>
<evidence type="ECO:0000256" key="4">
    <source>
        <dbReference type="ARBA" id="ARBA00022801"/>
    </source>
</evidence>
<gene>
    <name evidence="7" type="ORF">AAG570_012839</name>
</gene>
<dbReference type="InterPro" id="IPR015797">
    <property type="entry name" value="NUDIX_hydrolase-like_dom_sf"/>
</dbReference>
<dbReference type="PANTHER" id="PTHR21340:SF0">
    <property type="entry name" value="BIS(5'-NUCLEOSYL)-TETRAPHOSPHATASE [ASYMMETRICAL]"/>
    <property type="match status" value="1"/>
</dbReference>
<keyword evidence="8" id="KW-1185">Reference proteome</keyword>
<name>A0ABD0YF60_9HEMI</name>
<evidence type="ECO:0000256" key="3">
    <source>
        <dbReference type="ARBA" id="ARBA00022741"/>
    </source>
</evidence>
<dbReference type="InterPro" id="IPR000086">
    <property type="entry name" value="NUDIX_hydrolase_dom"/>
</dbReference>
<reference evidence="7 8" key="1">
    <citation type="submission" date="2024-07" db="EMBL/GenBank/DDBJ databases">
        <title>Chromosome-level genome assembly of the water stick insect Ranatra chinensis (Heteroptera: Nepidae).</title>
        <authorList>
            <person name="Liu X."/>
        </authorList>
    </citation>
    <scope>NUCLEOTIDE SEQUENCE [LARGE SCALE GENOMIC DNA]</scope>
    <source>
        <strain evidence="7">Cailab_2021Rc</strain>
        <tissue evidence="7">Muscle</tissue>
    </source>
</reference>
<dbReference type="InterPro" id="IPR020084">
    <property type="entry name" value="NUDIX_hydrolase_CS"/>
</dbReference>
<feature type="domain" description="Nudix hydrolase" evidence="6">
    <location>
        <begin position="1"/>
        <end position="133"/>
    </location>
</feature>
<evidence type="ECO:0000313" key="8">
    <source>
        <dbReference type="Proteomes" id="UP001558652"/>
    </source>
</evidence>
<dbReference type="SUPFAM" id="SSF55811">
    <property type="entry name" value="Nudix"/>
    <property type="match status" value="1"/>
</dbReference>
<dbReference type="InterPro" id="IPR051325">
    <property type="entry name" value="Nudix_hydrolase_domain"/>
</dbReference>
<dbReference type="EMBL" id="JBFDAA010000008">
    <property type="protein sequence ID" value="KAL1129895.1"/>
    <property type="molecule type" value="Genomic_DNA"/>
</dbReference>
<evidence type="ECO:0000256" key="1">
    <source>
        <dbReference type="ARBA" id="ARBA00005582"/>
    </source>
</evidence>
<dbReference type="InterPro" id="IPR003565">
    <property type="entry name" value="Tetra_PHTase"/>
</dbReference>